<comment type="caution">
    <text evidence="2">The sequence shown here is derived from an EMBL/GenBank/DDBJ whole genome shotgun (WGS) entry which is preliminary data.</text>
</comment>
<dbReference type="PANTHER" id="PTHR36978:SF3">
    <property type="entry name" value="P-LOOP CONTAINING NUCLEOSIDE TRIPHOSPHATE HYDROLASE PROTEIN"/>
    <property type="match status" value="1"/>
</dbReference>
<keyword evidence="1" id="KW-0812">Transmembrane</keyword>
<keyword evidence="1" id="KW-0472">Membrane</keyword>
<evidence type="ECO:0000313" key="3">
    <source>
        <dbReference type="Proteomes" id="UP001303760"/>
    </source>
</evidence>
<protein>
    <recommendedName>
        <fullName evidence="4">NAD dependent epimerase/dehydratase</fullName>
    </recommendedName>
</protein>
<reference evidence="2" key="1">
    <citation type="journal article" date="2023" name="Mol. Phylogenet. Evol.">
        <title>Genome-scale phylogeny and comparative genomics of the fungal order Sordariales.</title>
        <authorList>
            <person name="Hensen N."/>
            <person name="Bonometti L."/>
            <person name="Westerberg I."/>
            <person name="Brannstrom I.O."/>
            <person name="Guillou S."/>
            <person name="Cros-Aarteil S."/>
            <person name="Calhoun S."/>
            <person name="Haridas S."/>
            <person name="Kuo A."/>
            <person name="Mondo S."/>
            <person name="Pangilinan J."/>
            <person name="Riley R."/>
            <person name="LaButti K."/>
            <person name="Andreopoulos B."/>
            <person name="Lipzen A."/>
            <person name="Chen C."/>
            <person name="Yan M."/>
            <person name="Daum C."/>
            <person name="Ng V."/>
            <person name="Clum A."/>
            <person name="Steindorff A."/>
            <person name="Ohm R.A."/>
            <person name="Martin F."/>
            <person name="Silar P."/>
            <person name="Natvig D.O."/>
            <person name="Lalanne C."/>
            <person name="Gautier V."/>
            <person name="Ament-Velasquez S.L."/>
            <person name="Kruys A."/>
            <person name="Hutchinson M.I."/>
            <person name="Powell A.J."/>
            <person name="Barry K."/>
            <person name="Miller A.N."/>
            <person name="Grigoriev I.V."/>
            <person name="Debuchy R."/>
            <person name="Gladieux P."/>
            <person name="Hiltunen Thoren M."/>
            <person name="Johannesson H."/>
        </authorList>
    </citation>
    <scope>NUCLEOTIDE SEQUENCE</scope>
    <source>
        <strain evidence="2">CBS 532.94</strain>
    </source>
</reference>
<dbReference type="SUPFAM" id="SSF52540">
    <property type="entry name" value="P-loop containing nucleoside triphosphate hydrolases"/>
    <property type="match status" value="1"/>
</dbReference>
<evidence type="ECO:0008006" key="4">
    <source>
        <dbReference type="Google" id="ProtNLM"/>
    </source>
</evidence>
<organism evidence="2 3">
    <name type="scientific">Achaetomium macrosporum</name>
    <dbReference type="NCBI Taxonomy" id="79813"/>
    <lineage>
        <taxon>Eukaryota</taxon>
        <taxon>Fungi</taxon>
        <taxon>Dikarya</taxon>
        <taxon>Ascomycota</taxon>
        <taxon>Pezizomycotina</taxon>
        <taxon>Sordariomycetes</taxon>
        <taxon>Sordariomycetidae</taxon>
        <taxon>Sordariales</taxon>
        <taxon>Chaetomiaceae</taxon>
        <taxon>Achaetomium</taxon>
    </lineage>
</organism>
<dbReference type="AlphaFoldDB" id="A0AAN7CI79"/>
<name>A0AAN7CI79_9PEZI</name>
<sequence length="266" mass="30174">MGGVPSVPRDRSRKLEVISGAYSRTGTVSLSLALEKLLDGPVMHGGTQLIGREDAYVKLWHEIFEARKAGDKPRMFKLLREATAGFVAITDVPGNSLIPELRELYPDAQVIVVNRDKERWYASIRLIVQQATPWWLRYLLAPCPGWRWFSPVIDQISDVARERARELGWSELSPQSLEEHNNWVRDITPAEQFHVIELKDGWEPLCRILNKPVPNEPFPRANDAEAVKQLSKDIFMKASMVWVGILTGTAVLAYGGWWAWRMASSA</sequence>
<proteinExistence type="predicted"/>
<reference evidence="2" key="2">
    <citation type="submission" date="2023-05" db="EMBL/GenBank/DDBJ databases">
        <authorList>
            <consortium name="Lawrence Berkeley National Laboratory"/>
            <person name="Steindorff A."/>
            <person name="Hensen N."/>
            <person name="Bonometti L."/>
            <person name="Westerberg I."/>
            <person name="Brannstrom I.O."/>
            <person name="Guillou S."/>
            <person name="Cros-Aarteil S."/>
            <person name="Calhoun S."/>
            <person name="Haridas S."/>
            <person name="Kuo A."/>
            <person name="Mondo S."/>
            <person name="Pangilinan J."/>
            <person name="Riley R."/>
            <person name="Labutti K."/>
            <person name="Andreopoulos B."/>
            <person name="Lipzen A."/>
            <person name="Chen C."/>
            <person name="Yanf M."/>
            <person name="Daum C."/>
            <person name="Ng V."/>
            <person name="Clum A."/>
            <person name="Ohm R."/>
            <person name="Martin F."/>
            <person name="Silar P."/>
            <person name="Natvig D."/>
            <person name="Lalanne C."/>
            <person name="Gautier V."/>
            <person name="Ament-Velasquez S.L."/>
            <person name="Kruys A."/>
            <person name="Hutchinson M.I."/>
            <person name="Powell A.J."/>
            <person name="Barry K."/>
            <person name="Miller A.N."/>
            <person name="Grigoriev I.V."/>
            <person name="Debuchy R."/>
            <person name="Gladieux P."/>
            <person name="Thoren M.H."/>
            <person name="Johannesson H."/>
        </authorList>
    </citation>
    <scope>NUCLEOTIDE SEQUENCE</scope>
    <source>
        <strain evidence="2">CBS 532.94</strain>
    </source>
</reference>
<accession>A0AAN7CI79</accession>
<keyword evidence="1" id="KW-1133">Transmembrane helix</keyword>
<dbReference type="PANTHER" id="PTHR36978">
    <property type="entry name" value="P-LOOP CONTAINING NUCLEOTIDE TRIPHOSPHATE HYDROLASE"/>
    <property type="match status" value="1"/>
</dbReference>
<gene>
    <name evidence="2" type="ORF">C8A03DRAFT_29536</name>
</gene>
<dbReference type="InterPro" id="IPR027417">
    <property type="entry name" value="P-loop_NTPase"/>
</dbReference>
<keyword evidence="3" id="KW-1185">Reference proteome</keyword>
<dbReference type="EMBL" id="MU860010">
    <property type="protein sequence ID" value="KAK4242275.1"/>
    <property type="molecule type" value="Genomic_DNA"/>
</dbReference>
<dbReference type="Gene3D" id="3.40.50.300">
    <property type="entry name" value="P-loop containing nucleotide triphosphate hydrolases"/>
    <property type="match status" value="1"/>
</dbReference>
<evidence type="ECO:0000256" key="1">
    <source>
        <dbReference type="SAM" id="Phobius"/>
    </source>
</evidence>
<dbReference type="Pfam" id="PF17784">
    <property type="entry name" value="Sulfotransfer_4"/>
    <property type="match status" value="1"/>
</dbReference>
<dbReference type="InterPro" id="IPR040632">
    <property type="entry name" value="Sulfotransfer_4"/>
</dbReference>
<evidence type="ECO:0000313" key="2">
    <source>
        <dbReference type="EMBL" id="KAK4242275.1"/>
    </source>
</evidence>
<dbReference type="Proteomes" id="UP001303760">
    <property type="component" value="Unassembled WGS sequence"/>
</dbReference>
<feature type="transmembrane region" description="Helical" evidence="1">
    <location>
        <begin position="240"/>
        <end position="260"/>
    </location>
</feature>